<sequence length="111" mass="12513">MGENQRIKSNEWISCKLDSSIGDLDNDVRLQPRIEAIATSFLDHWKKVRKLTKSSSFNNKVFVNKNNAPEPPARCVADHRSSSSIGFASGLIGHLPHLPRSMARHSWFAWA</sequence>
<dbReference type="AlphaFoldDB" id="A0AAP0HEH8"/>
<comment type="caution">
    <text evidence="1">The sequence shown here is derived from an EMBL/GenBank/DDBJ whole genome shotgun (WGS) entry which is preliminary data.</text>
</comment>
<keyword evidence="2" id="KW-1185">Reference proteome</keyword>
<proteinExistence type="predicted"/>
<protein>
    <submittedName>
        <fullName evidence="1">Uncharacterized protein</fullName>
    </submittedName>
</protein>
<accession>A0AAP0HEH8</accession>
<name>A0AAP0HEH8_9MAGN</name>
<evidence type="ECO:0000313" key="2">
    <source>
        <dbReference type="Proteomes" id="UP001420932"/>
    </source>
</evidence>
<gene>
    <name evidence="1" type="ORF">Syun_031812</name>
</gene>
<dbReference type="Proteomes" id="UP001420932">
    <property type="component" value="Unassembled WGS sequence"/>
</dbReference>
<reference evidence="1 2" key="1">
    <citation type="submission" date="2024-01" db="EMBL/GenBank/DDBJ databases">
        <title>Genome assemblies of Stephania.</title>
        <authorList>
            <person name="Yang L."/>
        </authorList>
    </citation>
    <scope>NUCLEOTIDE SEQUENCE [LARGE SCALE GENOMIC DNA]</scope>
    <source>
        <strain evidence="1">YNDBR</strain>
        <tissue evidence="1">Leaf</tissue>
    </source>
</reference>
<dbReference type="EMBL" id="JBBNAF010000048">
    <property type="protein sequence ID" value="KAK9081706.1"/>
    <property type="molecule type" value="Genomic_DNA"/>
</dbReference>
<organism evidence="1 2">
    <name type="scientific">Stephania yunnanensis</name>
    <dbReference type="NCBI Taxonomy" id="152371"/>
    <lineage>
        <taxon>Eukaryota</taxon>
        <taxon>Viridiplantae</taxon>
        <taxon>Streptophyta</taxon>
        <taxon>Embryophyta</taxon>
        <taxon>Tracheophyta</taxon>
        <taxon>Spermatophyta</taxon>
        <taxon>Magnoliopsida</taxon>
        <taxon>Ranunculales</taxon>
        <taxon>Menispermaceae</taxon>
        <taxon>Menispermoideae</taxon>
        <taxon>Cissampelideae</taxon>
        <taxon>Stephania</taxon>
    </lineage>
</organism>
<evidence type="ECO:0000313" key="1">
    <source>
        <dbReference type="EMBL" id="KAK9081706.1"/>
    </source>
</evidence>